<dbReference type="InterPro" id="IPR036976">
    <property type="entry name" value="RimM_N_sf"/>
</dbReference>
<evidence type="ECO:0000256" key="4">
    <source>
        <dbReference type="ARBA" id="ARBA00023186"/>
    </source>
</evidence>
<comment type="function">
    <text evidence="5">An accessory protein needed during the final step in the assembly of 30S ribosomal subunit, possibly for assembly of the head region. Essential for efficient processing of 16S rRNA. May be needed both before and after RbfA during the maturation of 16S rRNA. It has affinity for free ribosomal 30S subunits but not for 70S ribosomes.</text>
</comment>
<feature type="domain" description="Ribosome maturation factor RimM PRC barrel" evidence="7">
    <location>
        <begin position="97"/>
        <end position="171"/>
    </location>
</feature>
<comment type="similarity">
    <text evidence="5">Belongs to the RimM family.</text>
</comment>
<organism evidence="8 9">
    <name type="scientific">Natronoglycomyces albus</name>
    <dbReference type="NCBI Taxonomy" id="2811108"/>
    <lineage>
        <taxon>Bacteria</taxon>
        <taxon>Bacillati</taxon>
        <taxon>Actinomycetota</taxon>
        <taxon>Actinomycetes</taxon>
        <taxon>Glycomycetales</taxon>
        <taxon>Glycomycetaceae</taxon>
        <taxon>Natronoglycomyces</taxon>
    </lineage>
</organism>
<dbReference type="AlphaFoldDB" id="A0A895XM68"/>
<dbReference type="Pfam" id="PF24986">
    <property type="entry name" value="PRC_RimM"/>
    <property type="match status" value="1"/>
</dbReference>
<reference evidence="8" key="1">
    <citation type="submission" date="2021-02" db="EMBL/GenBank/DDBJ databases">
        <title>Natronoglycomyces albus gen. nov., sp. nov, a haloalkaliphilic actinobacterium from a soda solonchak soil.</title>
        <authorList>
            <person name="Sorokin D.Y."/>
            <person name="Khijniak T.V."/>
            <person name="Zakharycheva A.P."/>
            <person name="Boueva O.V."/>
            <person name="Ariskina E.V."/>
            <person name="Hahnke R.L."/>
            <person name="Bunk B."/>
            <person name="Sproer C."/>
            <person name="Schumann P."/>
            <person name="Evtushenko L.I."/>
            <person name="Kublanov I.V."/>
        </authorList>
    </citation>
    <scope>NUCLEOTIDE SEQUENCE</scope>
    <source>
        <strain evidence="8">DSM 106290</strain>
    </source>
</reference>
<dbReference type="InterPro" id="IPR011961">
    <property type="entry name" value="RimM"/>
</dbReference>
<proteinExistence type="inferred from homology"/>
<accession>A0A895XM68</accession>
<keyword evidence="1 5" id="KW-0963">Cytoplasm</keyword>
<dbReference type="InterPro" id="IPR056792">
    <property type="entry name" value="PRC_RimM"/>
</dbReference>
<dbReference type="SUPFAM" id="SSF50447">
    <property type="entry name" value="Translation proteins"/>
    <property type="match status" value="1"/>
</dbReference>
<dbReference type="SUPFAM" id="SSF50346">
    <property type="entry name" value="PRC-barrel domain"/>
    <property type="match status" value="1"/>
</dbReference>
<gene>
    <name evidence="5 8" type="primary">rimM</name>
    <name evidence="8" type="ORF">JQS30_04660</name>
</gene>
<evidence type="ECO:0000256" key="5">
    <source>
        <dbReference type="HAMAP-Rule" id="MF_00014"/>
    </source>
</evidence>
<comment type="subcellular location">
    <subcellularLocation>
        <location evidence="5">Cytoplasm</location>
    </subcellularLocation>
</comment>
<feature type="domain" description="RimM N-terminal" evidence="6">
    <location>
        <begin position="5"/>
        <end position="80"/>
    </location>
</feature>
<evidence type="ECO:0000256" key="2">
    <source>
        <dbReference type="ARBA" id="ARBA00022517"/>
    </source>
</evidence>
<evidence type="ECO:0000259" key="6">
    <source>
        <dbReference type="Pfam" id="PF01782"/>
    </source>
</evidence>
<dbReference type="GO" id="GO:0006364">
    <property type="term" value="P:rRNA processing"/>
    <property type="evidence" value="ECO:0007669"/>
    <property type="project" value="UniProtKB-UniRule"/>
</dbReference>
<dbReference type="GO" id="GO:0042274">
    <property type="term" value="P:ribosomal small subunit biogenesis"/>
    <property type="evidence" value="ECO:0007669"/>
    <property type="project" value="UniProtKB-UniRule"/>
</dbReference>
<keyword evidence="4 5" id="KW-0143">Chaperone</keyword>
<dbReference type="PANTHER" id="PTHR33692">
    <property type="entry name" value="RIBOSOME MATURATION FACTOR RIMM"/>
    <property type="match status" value="1"/>
</dbReference>
<dbReference type="Pfam" id="PF01782">
    <property type="entry name" value="RimM"/>
    <property type="match status" value="1"/>
</dbReference>
<evidence type="ECO:0000256" key="3">
    <source>
        <dbReference type="ARBA" id="ARBA00022552"/>
    </source>
</evidence>
<keyword evidence="3 5" id="KW-0698">rRNA processing</keyword>
<sequence>MTQVVVGRIVRPHGVRGHVVVDVRTDEPERRFQPDTVFHSAKGNLTASEVRWHQGRPMLKLLGVNDRNAAEELRGVELSMDLGEADYDLDEDEFRDQDLIGLLVCDYGPDGEAEEPNEVGTVSRVDHAPAHDLLVVKRRGSSPALIPFVADMVDEIDLEAEVIRVSLPEGLLEL</sequence>
<dbReference type="KEGG" id="nav:JQS30_04660"/>
<keyword evidence="2 5" id="KW-0690">Ribosome biogenesis</keyword>
<comment type="subunit">
    <text evidence="5">Binds ribosomal protein uS19.</text>
</comment>
<protein>
    <recommendedName>
        <fullName evidence="5">Ribosome maturation factor RimM</fullName>
    </recommendedName>
</protein>
<dbReference type="GO" id="GO:0005737">
    <property type="term" value="C:cytoplasm"/>
    <property type="evidence" value="ECO:0007669"/>
    <property type="project" value="UniProtKB-SubCell"/>
</dbReference>
<dbReference type="NCBIfam" id="TIGR02273">
    <property type="entry name" value="16S_RimM"/>
    <property type="match status" value="1"/>
</dbReference>
<dbReference type="HAMAP" id="MF_00014">
    <property type="entry name" value="Ribosome_mat_RimM"/>
    <property type="match status" value="1"/>
</dbReference>
<name>A0A895XM68_9ACTN</name>
<dbReference type="Gene3D" id="2.40.30.60">
    <property type="entry name" value="RimM"/>
    <property type="match status" value="1"/>
</dbReference>
<evidence type="ECO:0000313" key="8">
    <source>
        <dbReference type="EMBL" id="QSB06207.1"/>
    </source>
</evidence>
<dbReference type="InterPro" id="IPR011033">
    <property type="entry name" value="PRC_barrel-like_sf"/>
</dbReference>
<evidence type="ECO:0000256" key="1">
    <source>
        <dbReference type="ARBA" id="ARBA00022490"/>
    </source>
</evidence>
<keyword evidence="9" id="KW-1185">Reference proteome</keyword>
<dbReference type="InterPro" id="IPR002676">
    <property type="entry name" value="RimM_N"/>
</dbReference>
<evidence type="ECO:0000259" key="7">
    <source>
        <dbReference type="Pfam" id="PF24986"/>
    </source>
</evidence>
<dbReference type="InterPro" id="IPR009000">
    <property type="entry name" value="Transl_B-barrel_sf"/>
</dbReference>
<dbReference type="PANTHER" id="PTHR33692:SF1">
    <property type="entry name" value="RIBOSOME MATURATION FACTOR RIMM"/>
    <property type="match status" value="1"/>
</dbReference>
<evidence type="ECO:0000313" key="9">
    <source>
        <dbReference type="Proteomes" id="UP000662939"/>
    </source>
</evidence>
<dbReference type="RefSeq" id="WP_213172216.1">
    <property type="nucleotide sequence ID" value="NZ_CP070496.1"/>
</dbReference>
<dbReference type="GO" id="GO:0043022">
    <property type="term" value="F:ribosome binding"/>
    <property type="evidence" value="ECO:0007669"/>
    <property type="project" value="InterPro"/>
</dbReference>
<comment type="domain">
    <text evidence="5">The PRC barrel domain binds ribosomal protein uS19.</text>
</comment>
<dbReference type="Proteomes" id="UP000662939">
    <property type="component" value="Chromosome"/>
</dbReference>
<dbReference type="Gene3D" id="2.30.30.240">
    <property type="entry name" value="PRC-barrel domain"/>
    <property type="match status" value="1"/>
</dbReference>
<dbReference type="EMBL" id="CP070496">
    <property type="protein sequence ID" value="QSB06207.1"/>
    <property type="molecule type" value="Genomic_DNA"/>
</dbReference>
<dbReference type="GO" id="GO:0005840">
    <property type="term" value="C:ribosome"/>
    <property type="evidence" value="ECO:0007669"/>
    <property type="project" value="InterPro"/>
</dbReference>